<organism evidence="2">
    <name type="scientific">Aureoumbra lagunensis</name>
    <dbReference type="NCBI Taxonomy" id="44058"/>
    <lineage>
        <taxon>Eukaryota</taxon>
        <taxon>Sar</taxon>
        <taxon>Stramenopiles</taxon>
        <taxon>Ochrophyta</taxon>
        <taxon>Pelagophyceae</taxon>
        <taxon>Pelagomonadales</taxon>
        <taxon>Aureoumbra</taxon>
    </lineage>
</organism>
<sequence>MSNFEEVCISRFACEEAVSVSLLARSINPENEKYNDTESARESLEAFGRKRKANQDTELIHVVRCRKRVKSGFSDLEVNKEIVLLIAENEAQNFVDEGSCESQLYCVAPNATSAKMLGYIDAEKTKSLFIDPSEIGEAFRRNRGARIRLPDEALKIKSLQDWNPQVSTMATTKTKPPAKPPATMREQQSANTFTSFFCGGGQKKSAQTKTSQKSKSNTSKNKPNPLPPTAKPQDSKPRRRVLDDDDDDDENENAPPATNNKKEIQQSCDDDDKEPAKVAPPKSNAPRLVEKTFMDEKGYLVTEKIWENPPPEPQPRPQLIVHQNKKATNLPKPKPKKAKPQPKGQTGIASFFKSK</sequence>
<feature type="compositionally biased region" description="Low complexity" evidence="1">
    <location>
        <begin position="203"/>
        <end position="223"/>
    </location>
</feature>
<feature type="compositionally biased region" description="Basic and acidic residues" evidence="1">
    <location>
        <begin position="233"/>
        <end position="242"/>
    </location>
</feature>
<proteinExistence type="predicted"/>
<feature type="compositionally biased region" description="Acidic residues" evidence="1">
    <location>
        <begin position="243"/>
        <end position="252"/>
    </location>
</feature>
<accession>A0A7S3K6Q2</accession>
<dbReference type="GO" id="GO:0006260">
    <property type="term" value="P:DNA replication"/>
    <property type="evidence" value="ECO:0007669"/>
    <property type="project" value="InterPro"/>
</dbReference>
<evidence type="ECO:0000313" key="2">
    <source>
        <dbReference type="EMBL" id="CAE0374352.1"/>
    </source>
</evidence>
<dbReference type="GO" id="GO:0043625">
    <property type="term" value="C:delta DNA polymerase complex"/>
    <property type="evidence" value="ECO:0007669"/>
    <property type="project" value="InterPro"/>
</dbReference>
<feature type="region of interest" description="Disordered" evidence="1">
    <location>
        <begin position="304"/>
        <end position="355"/>
    </location>
</feature>
<feature type="compositionally biased region" description="Polar residues" evidence="1">
    <location>
        <begin position="185"/>
        <end position="195"/>
    </location>
</feature>
<dbReference type="InterPro" id="IPR019038">
    <property type="entry name" value="POLD3"/>
</dbReference>
<protein>
    <recommendedName>
        <fullName evidence="3">DNA polymerase delta subunit 3</fullName>
    </recommendedName>
</protein>
<evidence type="ECO:0008006" key="3">
    <source>
        <dbReference type="Google" id="ProtNLM"/>
    </source>
</evidence>
<reference evidence="2" key="1">
    <citation type="submission" date="2021-01" db="EMBL/GenBank/DDBJ databases">
        <authorList>
            <person name="Corre E."/>
            <person name="Pelletier E."/>
            <person name="Niang G."/>
            <person name="Scheremetjew M."/>
            <person name="Finn R."/>
            <person name="Kale V."/>
            <person name="Holt S."/>
            <person name="Cochrane G."/>
            <person name="Meng A."/>
            <person name="Brown T."/>
            <person name="Cohen L."/>
        </authorList>
    </citation>
    <scope>NUCLEOTIDE SEQUENCE</scope>
    <source>
        <strain evidence="2">CCMP1510</strain>
    </source>
</reference>
<name>A0A7S3K6Q2_9STRA</name>
<dbReference type="Pfam" id="PF09507">
    <property type="entry name" value="CDC27"/>
    <property type="match status" value="1"/>
</dbReference>
<gene>
    <name evidence="2" type="ORF">ALAG00032_LOCUS15155</name>
</gene>
<feature type="region of interest" description="Disordered" evidence="1">
    <location>
        <begin position="167"/>
        <end position="291"/>
    </location>
</feature>
<evidence type="ECO:0000256" key="1">
    <source>
        <dbReference type="SAM" id="MobiDB-lite"/>
    </source>
</evidence>
<dbReference type="AlphaFoldDB" id="A0A7S3K6Q2"/>
<dbReference type="EMBL" id="HBIJ01023065">
    <property type="protein sequence ID" value="CAE0374352.1"/>
    <property type="molecule type" value="Transcribed_RNA"/>
</dbReference>